<evidence type="ECO:0000313" key="2">
    <source>
        <dbReference type="EMBL" id="JAD66483.1"/>
    </source>
</evidence>
<feature type="transmembrane region" description="Helical" evidence="1">
    <location>
        <begin position="12"/>
        <end position="37"/>
    </location>
</feature>
<dbReference type="AlphaFoldDB" id="A0A0A9BWA1"/>
<name>A0A0A9BWA1_ARUDO</name>
<keyword evidence="1" id="KW-1133">Transmembrane helix</keyword>
<reference evidence="2" key="1">
    <citation type="submission" date="2014-09" db="EMBL/GenBank/DDBJ databases">
        <authorList>
            <person name="Magalhaes I.L.F."/>
            <person name="Oliveira U."/>
            <person name="Santos F.R."/>
            <person name="Vidigal T.H.D.A."/>
            <person name="Brescovit A.D."/>
            <person name="Santos A.J."/>
        </authorList>
    </citation>
    <scope>NUCLEOTIDE SEQUENCE</scope>
    <source>
        <tissue evidence="2">Shoot tissue taken approximately 20 cm above the soil surface</tissue>
    </source>
</reference>
<organism evidence="2">
    <name type="scientific">Arundo donax</name>
    <name type="common">Giant reed</name>
    <name type="synonym">Donax arundinaceus</name>
    <dbReference type="NCBI Taxonomy" id="35708"/>
    <lineage>
        <taxon>Eukaryota</taxon>
        <taxon>Viridiplantae</taxon>
        <taxon>Streptophyta</taxon>
        <taxon>Embryophyta</taxon>
        <taxon>Tracheophyta</taxon>
        <taxon>Spermatophyta</taxon>
        <taxon>Magnoliopsida</taxon>
        <taxon>Liliopsida</taxon>
        <taxon>Poales</taxon>
        <taxon>Poaceae</taxon>
        <taxon>PACMAD clade</taxon>
        <taxon>Arundinoideae</taxon>
        <taxon>Arundineae</taxon>
        <taxon>Arundo</taxon>
    </lineage>
</organism>
<keyword evidence="1" id="KW-0472">Membrane</keyword>
<reference evidence="2" key="2">
    <citation type="journal article" date="2015" name="Data Brief">
        <title>Shoot transcriptome of the giant reed, Arundo donax.</title>
        <authorList>
            <person name="Barrero R.A."/>
            <person name="Guerrero F.D."/>
            <person name="Moolhuijzen P."/>
            <person name="Goolsby J.A."/>
            <person name="Tidwell J."/>
            <person name="Bellgard S.E."/>
            <person name="Bellgard M.I."/>
        </authorList>
    </citation>
    <scope>NUCLEOTIDE SEQUENCE</scope>
    <source>
        <tissue evidence="2">Shoot tissue taken approximately 20 cm above the soil surface</tissue>
    </source>
</reference>
<protein>
    <submittedName>
        <fullName evidence="2">Uncharacterized protein</fullName>
    </submittedName>
</protein>
<proteinExistence type="predicted"/>
<accession>A0A0A9BWA1</accession>
<dbReference type="EMBL" id="GBRH01231412">
    <property type="protein sequence ID" value="JAD66483.1"/>
    <property type="molecule type" value="Transcribed_RNA"/>
</dbReference>
<sequence>MSSPIREVTHSELVTCVAVQLPISGYLLSCQVLFLLLC</sequence>
<keyword evidence="1" id="KW-0812">Transmembrane</keyword>
<evidence type="ECO:0000256" key="1">
    <source>
        <dbReference type="SAM" id="Phobius"/>
    </source>
</evidence>